<keyword evidence="9 10" id="KW-0472">Membrane</keyword>
<dbReference type="GO" id="GO:0000139">
    <property type="term" value="C:Golgi membrane"/>
    <property type="evidence" value="ECO:0007669"/>
    <property type="project" value="UniProtKB-SubCell"/>
</dbReference>
<evidence type="ECO:0000313" key="12">
    <source>
        <dbReference type="Proteomes" id="UP000799302"/>
    </source>
</evidence>
<proteinExistence type="inferred from homology"/>
<evidence type="ECO:0000256" key="7">
    <source>
        <dbReference type="ARBA" id="ARBA00022989"/>
    </source>
</evidence>
<dbReference type="PANTHER" id="PTHR31646">
    <property type="entry name" value="ALPHA-1,2-MANNOSYLTRANSFERASE MNN2"/>
    <property type="match status" value="1"/>
</dbReference>
<evidence type="ECO:0000313" key="11">
    <source>
        <dbReference type="EMBL" id="KAF2664328.1"/>
    </source>
</evidence>
<dbReference type="InterPro" id="IPR029044">
    <property type="entry name" value="Nucleotide-diphossugar_trans"/>
</dbReference>
<accession>A0A6A6TZN2</accession>
<dbReference type="EMBL" id="MU004243">
    <property type="protein sequence ID" value="KAF2664328.1"/>
    <property type="molecule type" value="Genomic_DNA"/>
</dbReference>
<gene>
    <name evidence="11" type="ORF">BT63DRAFT_429828</name>
</gene>
<organism evidence="11 12">
    <name type="scientific">Microthyrium microscopicum</name>
    <dbReference type="NCBI Taxonomy" id="703497"/>
    <lineage>
        <taxon>Eukaryota</taxon>
        <taxon>Fungi</taxon>
        <taxon>Dikarya</taxon>
        <taxon>Ascomycota</taxon>
        <taxon>Pezizomycotina</taxon>
        <taxon>Dothideomycetes</taxon>
        <taxon>Dothideomycetes incertae sedis</taxon>
        <taxon>Microthyriales</taxon>
        <taxon>Microthyriaceae</taxon>
        <taxon>Microthyrium</taxon>
    </lineage>
</organism>
<keyword evidence="5 10" id="KW-0812">Transmembrane</keyword>
<feature type="transmembrane region" description="Helical" evidence="10">
    <location>
        <begin position="21"/>
        <end position="39"/>
    </location>
</feature>
<dbReference type="GO" id="GO:0046354">
    <property type="term" value="P:mannan biosynthetic process"/>
    <property type="evidence" value="ECO:0007669"/>
    <property type="project" value="TreeGrafter"/>
</dbReference>
<evidence type="ECO:0000256" key="9">
    <source>
        <dbReference type="ARBA" id="ARBA00023136"/>
    </source>
</evidence>
<protein>
    <submittedName>
        <fullName evidence="11">Nucleotide-diphospho-sugar transferase</fullName>
    </submittedName>
</protein>
<keyword evidence="4 11" id="KW-0808">Transferase</keyword>
<dbReference type="GO" id="GO:0000026">
    <property type="term" value="F:alpha-1,2-mannosyltransferase activity"/>
    <property type="evidence" value="ECO:0007669"/>
    <property type="project" value="TreeGrafter"/>
</dbReference>
<keyword evidence="12" id="KW-1185">Reference proteome</keyword>
<evidence type="ECO:0000256" key="5">
    <source>
        <dbReference type="ARBA" id="ARBA00022692"/>
    </source>
</evidence>
<evidence type="ECO:0000256" key="1">
    <source>
        <dbReference type="ARBA" id="ARBA00004323"/>
    </source>
</evidence>
<dbReference type="InterPro" id="IPR022751">
    <property type="entry name" value="Alpha_mannosyltransferase"/>
</dbReference>
<sequence length="500" mass="56168">MPPILVGALCQFRRLEFSKRLRICLAFSAIVSLFSLYFVHANIPPQHFDGSSRLGTNQENVPHVADPALSNFWVKLESHLEQAKPECSKIKANRFCSLDGQFNPLPIDISFGACNPIDLIFQPGQHDHPRPDHIKMDEKNFACMQKSHDTMVASARSLAPTLPYQNGTSGIVMMGGGQFNFLVLLSLRMLRRSGSKLPVQVFLANAGEYDDVMCNEHFPALNASCQILTTTLSATPNAAKISQYQYKAFAILFSSFENVFFLDADAFVAFNPDPIFTSTPFTTKGLVTWPDLWAETSSPLFFKMANIPVTPVSRYSSDSGVLLYSKRKHAASLILATYYNYYGPNFYYPLLSQGAHGQGDKETYLHAALALGLDAWHVKTPLWQIGTWNKRKFSRIGMGQHWPHDDYAISAGANKRVRPFVLHINNPFKMVPSKMFGFWTPTRKSGKRVRIMGTKASMKEWFGYDVEAVAWGEMKKLACELGMECSKVTEYYDSVFQHAA</sequence>
<keyword evidence="8" id="KW-0333">Golgi apparatus</keyword>
<keyword evidence="6" id="KW-0735">Signal-anchor</keyword>
<evidence type="ECO:0000256" key="2">
    <source>
        <dbReference type="ARBA" id="ARBA00004922"/>
    </source>
</evidence>
<evidence type="ECO:0000256" key="3">
    <source>
        <dbReference type="ARBA" id="ARBA00009105"/>
    </source>
</evidence>
<comment type="subcellular location">
    <subcellularLocation>
        <location evidence="1">Golgi apparatus membrane</location>
        <topology evidence="1">Single-pass type II membrane protein</topology>
    </subcellularLocation>
</comment>
<evidence type="ECO:0000256" key="6">
    <source>
        <dbReference type="ARBA" id="ARBA00022968"/>
    </source>
</evidence>
<keyword evidence="7 10" id="KW-1133">Transmembrane helix</keyword>
<dbReference type="Proteomes" id="UP000799302">
    <property type="component" value="Unassembled WGS sequence"/>
</dbReference>
<reference evidence="11" key="1">
    <citation type="journal article" date="2020" name="Stud. Mycol.">
        <title>101 Dothideomycetes genomes: a test case for predicting lifestyles and emergence of pathogens.</title>
        <authorList>
            <person name="Haridas S."/>
            <person name="Albert R."/>
            <person name="Binder M."/>
            <person name="Bloem J."/>
            <person name="Labutti K."/>
            <person name="Salamov A."/>
            <person name="Andreopoulos B."/>
            <person name="Baker S."/>
            <person name="Barry K."/>
            <person name="Bills G."/>
            <person name="Bluhm B."/>
            <person name="Cannon C."/>
            <person name="Castanera R."/>
            <person name="Culley D."/>
            <person name="Daum C."/>
            <person name="Ezra D."/>
            <person name="Gonzalez J."/>
            <person name="Henrissat B."/>
            <person name="Kuo A."/>
            <person name="Liang C."/>
            <person name="Lipzen A."/>
            <person name="Lutzoni F."/>
            <person name="Magnuson J."/>
            <person name="Mondo S."/>
            <person name="Nolan M."/>
            <person name="Ohm R."/>
            <person name="Pangilinan J."/>
            <person name="Park H.-J."/>
            <person name="Ramirez L."/>
            <person name="Alfaro M."/>
            <person name="Sun H."/>
            <person name="Tritt A."/>
            <person name="Yoshinaga Y."/>
            <person name="Zwiers L.-H."/>
            <person name="Turgeon B."/>
            <person name="Goodwin S."/>
            <person name="Spatafora J."/>
            <person name="Crous P."/>
            <person name="Grigoriev I."/>
        </authorList>
    </citation>
    <scope>NUCLEOTIDE SEQUENCE</scope>
    <source>
        <strain evidence="11">CBS 115976</strain>
    </source>
</reference>
<evidence type="ECO:0000256" key="4">
    <source>
        <dbReference type="ARBA" id="ARBA00022679"/>
    </source>
</evidence>
<comment type="similarity">
    <text evidence="3">Belongs to the MNN1/MNT family.</text>
</comment>
<dbReference type="SUPFAM" id="SSF53448">
    <property type="entry name" value="Nucleotide-diphospho-sugar transferases"/>
    <property type="match status" value="1"/>
</dbReference>
<evidence type="ECO:0000256" key="8">
    <source>
        <dbReference type="ARBA" id="ARBA00023034"/>
    </source>
</evidence>
<evidence type="ECO:0000256" key="10">
    <source>
        <dbReference type="SAM" id="Phobius"/>
    </source>
</evidence>
<dbReference type="OrthoDB" id="430354at2759"/>
<dbReference type="Pfam" id="PF11051">
    <property type="entry name" value="Mannosyl_trans3"/>
    <property type="match status" value="2"/>
</dbReference>
<comment type="pathway">
    <text evidence="2">Protein modification; protein glycosylation.</text>
</comment>
<name>A0A6A6TZN2_9PEZI</name>
<dbReference type="PANTHER" id="PTHR31646:SF1">
    <property type="entry name" value="ALPHA-1,2-MANNOSYLTRANSFERASE MNN2"/>
    <property type="match status" value="1"/>
</dbReference>
<dbReference type="AlphaFoldDB" id="A0A6A6TZN2"/>